<dbReference type="Gene3D" id="3.30.2310.20">
    <property type="entry name" value="RelE-like"/>
    <property type="match status" value="1"/>
</dbReference>
<evidence type="ECO:0000256" key="2">
    <source>
        <dbReference type="ARBA" id="ARBA00022649"/>
    </source>
</evidence>
<gene>
    <name evidence="3" type="ORF">ABEG18_07520</name>
</gene>
<proteinExistence type="inferred from homology"/>
<evidence type="ECO:0000256" key="1">
    <source>
        <dbReference type="ARBA" id="ARBA00006226"/>
    </source>
</evidence>
<name>A0AAU7JJN9_9HYPH</name>
<reference evidence="3" key="1">
    <citation type="submission" date="2024-05" db="EMBL/GenBank/DDBJ databases">
        <authorList>
            <person name="Kim S."/>
            <person name="Heo J."/>
            <person name="Choi H."/>
            <person name="Choi Y."/>
            <person name="Kwon S.-W."/>
            <person name="Kim Y."/>
        </authorList>
    </citation>
    <scope>NUCLEOTIDE SEQUENCE</scope>
    <source>
        <strain evidence="3">KACC 23698</strain>
    </source>
</reference>
<keyword evidence="2" id="KW-1277">Toxin-antitoxin system</keyword>
<dbReference type="AlphaFoldDB" id="A0AAU7JJN9"/>
<dbReference type="PANTHER" id="PTHR33755:SF6">
    <property type="entry name" value="PLASMID STABILIZATION SYSTEM PROTEIN"/>
    <property type="match status" value="1"/>
</dbReference>
<dbReference type="EMBL" id="CP157484">
    <property type="protein sequence ID" value="XBO40603.1"/>
    <property type="molecule type" value="Genomic_DNA"/>
</dbReference>
<dbReference type="PANTHER" id="PTHR33755">
    <property type="entry name" value="TOXIN PARE1-RELATED"/>
    <property type="match status" value="1"/>
</dbReference>
<comment type="similarity">
    <text evidence="1">Belongs to the RelE toxin family.</text>
</comment>
<organism evidence="3">
    <name type="scientific">Alsobacter sp. KACC 23698</name>
    <dbReference type="NCBI Taxonomy" id="3149229"/>
    <lineage>
        <taxon>Bacteria</taxon>
        <taxon>Pseudomonadati</taxon>
        <taxon>Pseudomonadota</taxon>
        <taxon>Alphaproteobacteria</taxon>
        <taxon>Hyphomicrobiales</taxon>
        <taxon>Alsobacteraceae</taxon>
        <taxon>Alsobacter</taxon>
    </lineage>
</organism>
<sequence>MGDVYLTPRADKDLFDIWASIAADNASAADRLIQNLLGKMQLAAENPMMGSPRPVLSSTARILIEGRYIAIYEPRDDGITVVAVVHGMRDPERWLR</sequence>
<dbReference type="InterPro" id="IPR035093">
    <property type="entry name" value="RelE/ParE_toxin_dom_sf"/>
</dbReference>
<accession>A0AAU7JJN9</accession>
<dbReference type="InterPro" id="IPR007712">
    <property type="entry name" value="RelE/ParE_toxin"/>
</dbReference>
<dbReference type="Pfam" id="PF05016">
    <property type="entry name" value="ParE_toxin"/>
    <property type="match status" value="1"/>
</dbReference>
<protein>
    <submittedName>
        <fullName evidence="3">Type II toxin-antitoxin system RelE/ParE family toxin</fullName>
    </submittedName>
</protein>
<dbReference type="InterPro" id="IPR051803">
    <property type="entry name" value="TA_system_RelE-like_toxin"/>
</dbReference>
<dbReference type="RefSeq" id="WP_406857461.1">
    <property type="nucleotide sequence ID" value="NZ_CP157484.1"/>
</dbReference>
<evidence type="ECO:0000313" key="3">
    <source>
        <dbReference type="EMBL" id="XBO40603.1"/>
    </source>
</evidence>